<evidence type="ECO:0000256" key="1">
    <source>
        <dbReference type="SAM" id="Phobius"/>
    </source>
</evidence>
<reference evidence="3" key="1">
    <citation type="submission" date="2019-04" db="EMBL/GenBank/DDBJ databases">
        <title>Friends and foes A comparative genomics studyof 23 Aspergillus species from section Flavi.</title>
        <authorList>
            <consortium name="DOE Joint Genome Institute"/>
            <person name="Kjaerbolling I."/>
            <person name="Vesth T."/>
            <person name="Frisvad J.C."/>
            <person name="Nybo J.L."/>
            <person name="Theobald S."/>
            <person name="Kildgaard S."/>
            <person name="Isbrandt T."/>
            <person name="Kuo A."/>
            <person name="Sato A."/>
            <person name="Lyhne E.K."/>
            <person name="Kogle M.E."/>
            <person name="Wiebenga A."/>
            <person name="Kun R.S."/>
            <person name="Lubbers R.J."/>
            <person name="Makela M.R."/>
            <person name="Barry K."/>
            <person name="Chovatia M."/>
            <person name="Clum A."/>
            <person name="Daum C."/>
            <person name="Haridas S."/>
            <person name="He G."/>
            <person name="LaButti K."/>
            <person name="Lipzen A."/>
            <person name="Mondo S."/>
            <person name="Riley R."/>
            <person name="Salamov A."/>
            <person name="Simmons B.A."/>
            <person name="Magnuson J.K."/>
            <person name="Henrissat B."/>
            <person name="Mortensen U.H."/>
            <person name="Larsen T.O."/>
            <person name="Devries R.P."/>
            <person name="Grigoriev I.V."/>
            <person name="Machida M."/>
            <person name="Baker S.E."/>
            <person name="Andersen M.R."/>
        </authorList>
    </citation>
    <scope>NUCLEOTIDE SEQUENCE [LARGE SCALE GENOMIC DNA]</scope>
    <source>
        <strain evidence="3">CBS 130015</strain>
    </source>
</reference>
<name>A0A5N6WD66_9EURO</name>
<keyword evidence="3" id="KW-1185">Reference proteome</keyword>
<keyword evidence="1" id="KW-1133">Transmembrane helix</keyword>
<evidence type="ECO:0000313" key="2">
    <source>
        <dbReference type="EMBL" id="KAE8318458.1"/>
    </source>
</evidence>
<protein>
    <submittedName>
        <fullName evidence="2">Uncharacterized protein</fullName>
    </submittedName>
</protein>
<gene>
    <name evidence="2" type="ORF">BDV41DRAFT_378147</name>
</gene>
<sequence>MTSTFFFPFLVFWHFGNSRLNFNIILGQNIILIVVLIEYKVPVYIAEVRYSILWFSTD</sequence>
<organism evidence="2 3">
    <name type="scientific">Aspergillus transmontanensis</name>
    <dbReference type="NCBI Taxonomy" id="1034304"/>
    <lineage>
        <taxon>Eukaryota</taxon>
        <taxon>Fungi</taxon>
        <taxon>Dikarya</taxon>
        <taxon>Ascomycota</taxon>
        <taxon>Pezizomycotina</taxon>
        <taxon>Eurotiomycetes</taxon>
        <taxon>Eurotiomycetidae</taxon>
        <taxon>Eurotiales</taxon>
        <taxon>Aspergillaceae</taxon>
        <taxon>Aspergillus</taxon>
        <taxon>Aspergillus subgen. Circumdati</taxon>
    </lineage>
</organism>
<accession>A0A5N6WD66</accession>
<dbReference type="EMBL" id="ML738297">
    <property type="protein sequence ID" value="KAE8318458.1"/>
    <property type="molecule type" value="Genomic_DNA"/>
</dbReference>
<feature type="transmembrane region" description="Helical" evidence="1">
    <location>
        <begin position="20"/>
        <end position="39"/>
    </location>
</feature>
<evidence type="ECO:0000313" key="3">
    <source>
        <dbReference type="Proteomes" id="UP000325433"/>
    </source>
</evidence>
<keyword evidence="1" id="KW-0472">Membrane</keyword>
<keyword evidence="1" id="KW-0812">Transmembrane</keyword>
<dbReference type="AlphaFoldDB" id="A0A5N6WD66"/>
<proteinExistence type="predicted"/>
<dbReference type="Proteomes" id="UP000325433">
    <property type="component" value="Unassembled WGS sequence"/>
</dbReference>